<feature type="region of interest" description="Disordered" evidence="11">
    <location>
        <begin position="427"/>
        <end position="450"/>
    </location>
</feature>
<keyword evidence="7 10" id="KW-0810">Translation regulation</keyword>
<keyword evidence="14" id="KW-1185">Reference proteome</keyword>
<comment type="similarity">
    <text evidence="2 10">Belongs to the WD repeat EIF2A family.</text>
</comment>
<dbReference type="GO" id="GO:0003729">
    <property type="term" value="F:mRNA binding"/>
    <property type="evidence" value="ECO:0000318"/>
    <property type="project" value="GO_Central"/>
</dbReference>
<dbReference type="AlphaFoldDB" id="A7S8G4"/>
<evidence type="ECO:0000313" key="13">
    <source>
        <dbReference type="EMBL" id="EDO39938.1"/>
    </source>
</evidence>
<keyword evidence="8 10" id="KW-0648">Protein biosynthesis</keyword>
<dbReference type="PANTHER" id="PTHR13227">
    <property type="entry name" value="EUKARYOTIC TRANSLATION INITIATION FACTOR 2A"/>
    <property type="match status" value="1"/>
</dbReference>
<evidence type="ECO:0000256" key="11">
    <source>
        <dbReference type="SAM" id="MobiDB-lite"/>
    </source>
</evidence>
<sequence>MAAKAPLIALRGNQGISMVEGTPPCAPNPNFVSDPSSTCRVMAFSLDGSLFSWCNGECVNIINTLTGVLVHQLPKTKTACLSFSPRGNYLSTWEPFTTSKDNPNGSKNLEIWDIKSGQAIVAFYQKKRDTWQPRWTDDEEVCARSVSNEVHCFHGGDFSNIASKLRLQGVGSFEISHGKAPYTIAAYVPGTKGAPSAVRLFQHPDFDNPGSVLANKSFFKADKVDIKWNKKGTSALVLTSVEVDASGASYYGEQTLHCVNTSGESSMVQLGKKGPIYDVAWSPTLQEFCVVYGYMPAKATLYNHRCDAVFDFGTGPRNEIHYNPHGNILCLTGFGNLRGWMEFWSRKDLKMISKPQASDTTYFEWSPDGEHILTATTAPRLREGNGFKIWHYTGALKYQTDVKELWQATWQPCPEGVFKEKPVTLKAQATQESKPSGAYVPPHLRGAGAKKPAIKIHEDELPQNLKKAQENESKAAAKNRKKREAKARSKQEEENQPTSQVVENAPLSPSAPAAAVSGDNEKKIRNLKKKLRQIEELKTQQKAGKQLEVNQLEKLKNEDALLKEIKALEIGS</sequence>
<dbReference type="OrthoDB" id="2194683at2759"/>
<keyword evidence="9" id="KW-0175">Coiled coil</keyword>
<dbReference type="STRING" id="45351.A7S8G4"/>
<evidence type="ECO:0000256" key="7">
    <source>
        <dbReference type="ARBA" id="ARBA00022845"/>
    </source>
</evidence>
<evidence type="ECO:0000313" key="14">
    <source>
        <dbReference type="Proteomes" id="UP000001593"/>
    </source>
</evidence>
<dbReference type="FunFam" id="2.130.10.10:FF:001355">
    <property type="entry name" value="Eukaryotic translation initiation factor 2A"/>
    <property type="match status" value="1"/>
</dbReference>
<feature type="compositionally biased region" description="Low complexity" evidence="11">
    <location>
        <begin position="505"/>
        <end position="517"/>
    </location>
</feature>
<evidence type="ECO:0000256" key="2">
    <source>
        <dbReference type="ARBA" id="ARBA00009573"/>
    </source>
</evidence>
<dbReference type="PIRSF" id="PIRSF017222">
    <property type="entry name" value="eIF2A"/>
    <property type="match status" value="1"/>
</dbReference>
<name>A7S8G4_NEMVE</name>
<dbReference type="Pfam" id="PF08662">
    <property type="entry name" value="eIF2A"/>
    <property type="match status" value="1"/>
</dbReference>
<evidence type="ECO:0000256" key="6">
    <source>
        <dbReference type="ARBA" id="ARBA00022737"/>
    </source>
</evidence>
<dbReference type="PhylomeDB" id="A7S8G4"/>
<dbReference type="PANTHER" id="PTHR13227:SF0">
    <property type="entry name" value="EUKARYOTIC TRANSLATION INITIATION FACTOR 2A"/>
    <property type="match status" value="1"/>
</dbReference>
<evidence type="ECO:0000256" key="10">
    <source>
        <dbReference type="PIRNR" id="PIRNR017222"/>
    </source>
</evidence>
<keyword evidence="6" id="KW-0677">Repeat</keyword>
<dbReference type="HOGENOM" id="CLU_013809_1_0_1"/>
<dbReference type="InParanoid" id="A7S8G4"/>
<dbReference type="InterPro" id="IPR013979">
    <property type="entry name" value="TIF_beta_prop-like"/>
</dbReference>
<dbReference type="InterPro" id="IPR015943">
    <property type="entry name" value="WD40/YVTN_repeat-like_dom_sf"/>
</dbReference>
<dbReference type="InterPro" id="IPR011387">
    <property type="entry name" value="TIF2A"/>
</dbReference>
<accession>A7S8G4</accession>
<protein>
    <recommendedName>
        <fullName evidence="3 10">Eukaryotic translation initiation factor 2A</fullName>
        <shortName evidence="10">eIF-2A</shortName>
    </recommendedName>
</protein>
<evidence type="ECO:0000256" key="8">
    <source>
        <dbReference type="ARBA" id="ARBA00022917"/>
    </source>
</evidence>
<dbReference type="EMBL" id="DS469598">
    <property type="protein sequence ID" value="EDO39938.1"/>
    <property type="molecule type" value="Genomic_DNA"/>
</dbReference>
<dbReference type="GO" id="GO:0003743">
    <property type="term" value="F:translation initiation factor activity"/>
    <property type="evidence" value="ECO:0000318"/>
    <property type="project" value="GO_Central"/>
</dbReference>
<dbReference type="KEGG" id="nve:5511619"/>
<evidence type="ECO:0000256" key="3">
    <source>
        <dbReference type="ARBA" id="ARBA00013819"/>
    </source>
</evidence>
<gene>
    <name evidence="13" type="ORF">NEMVEDRAFT_v1g243561</name>
</gene>
<keyword evidence="5" id="KW-0853">WD repeat</keyword>
<evidence type="ECO:0000256" key="5">
    <source>
        <dbReference type="ARBA" id="ARBA00022574"/>
    </source>
</evidence>
<dbReference type="SUPFAM" id="SSF82171">
    <property type="entry name" value="DPP6 N-terminal domain-like"/>
    <property type="match status" value="1"/>
</dbReference>
<evidence type="ECO:0000256" key="9">
    <source>
        <dbReference type="ARBA" id="ARBA00023054"/>
    </source>
</evidence>
<proteinExistence type="inferred from homology"/>
<dbReference type="FunFam" id="2.130.10.10:FF:000149">
    <property type="entry name" value="Eukaryotic translation initiation factor 2A"/>
    <property type="match status" value="1"/>
</dbReference>
<dbReference type="Proteomes" id="UP000001593">
    <property type="component" value="Unassembled WGS sequence"/>
</dbReference>
<feature type="region of interest" description="Disordered" evidence="11">
    <location>
        <begin position="463"/>
        <end position="524"/>
    </location>
</feature>
<feature type="domain" description="Translation initiation factor beta propellor-like" evidence="12">
    <location>
        <begin position="216"/>
        <end position="408"/>
    </location>
</feature>
<reference evidence="13 14" key="1">
    <citation type="journal article" date="2007" name="Science">
        <title>Sea anemone genome reveals ancestral eumetazoan gene repertoire and genomic organization.</title>
        <authorList>
            <person name="Putnam N.H."/>
            <person name="Srivastava M."/>
            <person name="Hellsten U."/>
            <person name="Dirks B."/>
            <person name="Chapman J."/>
            <person name="Salamov A."/>
            <person name="Terry A."/>
            <person name="Shapiro H."/>
            <person name="Lindquist E."/>
            <person name="Kapitonov V.V."/>
            <person name="Jurka J."/>
            <person name="Genikhovich G."/>
            <person name="Grigoriev I.V."/>
            <person name="Lucas S.M."/>
            <person name="Steele R.E."/>
            <person name="Finnerty J.R."/>
            <person name="Technau U."/>
            <person name="Martindale M.Q."/>
            <person name="Rokhsar D.S."/>
        </authorList>
    </citation>
    <scope>NUCLEOTIDE SEQUENCE [LARGE SCALE GENOMIC DNA]</scope>
    <source>
        <strain evidence="14">CH2 X CH6</strain>
    </source>
</reference>
<keyword evidence="4 10" id="KW-0396">Initiation factor</keyword>
<dbReference type="GO" id="GO:0000049">
    <property type="term" value="F:tRNA binding"/>
    <property type="evidence" value="ECO:0000318"/>
    <property type="project" value="GO_Central"/>
</dbReference>
<dbReference type="GO" id="GO:0043022">
    <property type="term" value="F:ribosome binding"/>
    <property type="evidence" value="ECO:0000318"/>
    <property type="project" value="GO_Central"/>
</dbReference>
<dbReference type="OMA" id="RCCAYSP"/>
<dbReference type="Gene3D" id="2.130.10.10">
    <property type="entry name" value="YVTN repeat-like/Quinoprotein amine dehydrogenase"/>
    <property type="match status" value="2"/>
</dbReference>
<comment type="function">
    <text evidence="1 10">Functions in the early steps of protein synthesis of a small number of specific mRNAs. Acts by directing the binding of methionyl-tRNAi to 40S ribosomal subunits. In contrast to the eIF-2 complex, it binds methionyl-tRNAi to 40S subunits in a codon-dependent manner, whereas the eIF-2 complex binds methionyl-tRNAi to 40S subunits in a GTP-dependent manner.</text>
</comment>
<evidence type="ECO:0000259" key="12">
    <source>
        <dbReference type="Pfam" id="PF08662"/>
    </source>
</evidence>
<dbReference type="FunCoup" id="A7S8G4">
    <property type="interactions" value="912"/>
</dbReference>
<organism evidence="13 14">
    <name type="scientific">Nematostella vectensis</name>
    <name type="common">Starlet sea anemone</name>
    <dbReference type="NCBI Taxonomy" id="45351"/>
    <lineage>
        <taxon>Eukaryota</taxon>
        <taxon>Metazoa</taxon>
        <taxon>Cnidaria</taxon>
        <taxon>Anthozoa</taxon>
        <taxon>Hexacorallia</taxon>
        <taxon>Actiniaria</taxon>
        <taxon>Edwardsiidae</taxon>
        <taxon>Nematostella</taxon>
    </lineage>
</organism>
<evidence type="ECO:0000256" key="1">
    <source>
        <dbReference type="ARBA" id="ARBA00003993"/>
    </source>
</evidence>
<evidence type="ECO:0000256" key="4">
    <source>
        <dbReference type="ARBA" id="ARBA00022540"/>
    </source>
</evidence>
<dbReference type="GO" id="GO:0006417">
    <property type="term" value="P:regulation of translation"/>
    <property type="evidence" value="ECO:0007669"/>
    <property type="project" value="UniProtKB-KW"/>
</dbReference>
<dbReference type="eggNOG" id="KOG2315">
    <property type="taxonomic scope" value="Eukaryota"/>
</dbReference>